<reference evidence="3" key="1">
    <citation type="journal article" date="2019" name="Int. J. Syst. Evol. Microbiol.">
        <title>The Global Catalogue of Microorganisms (GCM) 10K type strain sequencing project: providing services to taxonomists for standard genome sequencing and annotation.</title>
        <authorList>
            <consortium name="The Broad Institute Genomics Platform"/>
            <consortium name="The Broad Institute Genome Sequencing Center for Infectious Disease"/>
            <person name="Wu L."/>
            <person name="Ma J."/>
        </authorList>
    </citation>
    <scope>NUCLEOTIDE SEQUENCE [LARGE SCALE GENOMIC DNA]</scope>
    <source>
        <strain evidence="3">SYNS20</strain>
    </source>
</reference>
<evidence type="ECO:0000313" key="2">
    <source>
        <dbReference type="EMBL" id="MFC7306068.1"/>
    </source>
</evidence>
<dbReference type="Proteomes" id="UP001596523">
    <property type="component" value="Unassembled WGS sequence"/>
</dbReference>
<organism evidence="2 3">
    <name type="scientific">Streptomyces monticola</name>
    <dbReference type="NCBI Taxonomy" id="2666263"/>
    <lineage>
        <taxon>Bacteria</taxon>
        <taxon>Bacillati</taxon>
        <taxon>Actinomycetota</taxon>
        <taxon>Actinomycetes</taxon>
        <taxon>Kitasatosporales</taxon>
        <taxon>Streptomycetaceae</taxon>
        <taxon>Streptomyces</taxon>
    </lineage>
</organism>
<feature type="signal peptide" evidence="1">
    <location>
        <begin position="1"/>
        <end position="21"/>
    </location>
</feature>
<protein>
    <recommendedName>
        <fullName evidence="4">Secreted protein</fullName>
    </recommendedName>
</protein>
<proteinExistence type="predicted"/>
<name>A0ABW2JKP9_9ACTN</name>
<dbReference type="EMBL" id="JBHTCF010000006">
    <property type="protein sequence ID" value="MFC7306068.1"/>
    <property type="molecule type" value="Genomic_DNA"/>
</dbReference>
<accession>A0ABW2JKP9</accession>
<evidence type="ECO:0008006" key="4">
    <source>
        <dbReference type="Google" id="ProtNLM"/>
    </source>
</evidence>
<keyword evidence="1" id="KW-0732">Signal</keyword>
<evidence type="ECO:0000313" key="3">
    <source>
        <dbReference type="Proteomes" id="UP001596523"/>
    </source>
</evidence>
<dbReference type="RefSeq" id="WP_381831413.1">
    <property type="nucleotide sequence ID" value="NZ_JBHTCF010000006.1"/>
</dbReference>
<keyword evidence="3" id="KW-1185">Reference proteome</keyword>
<sequence>MEAAVNRHLLRLALIPALVLALSGAKDSGCGSNTGSVNGGAGAPEKDPGIDGNEPCRFGFGNAPSVQVTNGGRQLTGTVISECDKSPENHRVTVYIEKRNAHGVFDEVAQRDDDRAIGVGRPKYSKVTTPCVPGIYRVKFDASVYMPGAPSWDYGGGSDPRHVTIAKADCR</sequence>
<feature type="chain" id="PRO_5047422369" description="Secreted protein" evidence="1">
    <location>
        <begin position="22"/>
        <end position="171"/>
    </location>
</feature>
<evidence type="ECO:0000256" key="1">
    <source>
        <dbReference type="SAM" id="SignalP"/>
    </source>
</evidence>
<gene>
    <name evidence="2" type="ORF">ACFQVC_17815</name>
</gene>
<comment type="caution">
    <text evidence="2">The sequence shown here is derived from an EMBL/GenBank/DDBJ whole genome shotgun (WGS) entry which is preliminary data.</text>
</comment>